<dbReference type="GO" id="GO:0005737">
    <property type="term" value="C:cytoplasm"/>
    <property type="evidence" value="ECO:0007669"/>
    <property type="project" value="UniProtKB-SubCell"/>
</dbReference>
<gene>
    <name evidence="1" type="primary">recX</name>
    <name evidence="1" type="ORF">GCM10007276_10480</name>
</gene>
<accession>A0A8J2VNU0</accession>
<dbReference type="InterPro" id="IPR036388">
    <property type="entry name" value="WH-like_DNA-bd_sf"/>
</dbReference>
<reference evidence="1" key="1">
    <citation type="journal article" date="2014" name="Int. J. Syst. Evol. Microbiol.">
        <title>Complete genome sequence of Corynebacterium casei LMG S-19264T (=DSM 44701T), isolated from a smear-ripened cheese.</title>
        <authorList>
            <consortium name="US DOE Joint Genome Institute (JGI-PGF)"/>
            <person name="Walter F."/>
            <person name="Albersmeier A."/>
            <person name="Kalinowski J."/>
            <person name="Ruckert C."/>
        </authorList>
    </citation>
    <scope>NUCLEOTIDE SEQUENCE</scope>
    <source>
        <strain evidence="1">CCM 7684</strain>
    </source>
</reference>
<dbReference type="Proteomes" id="UP000602745">
    <property type="component" value="Unassembled WGS sequence"/>
</dbReference>
<organism evidence="1 2">
    <name type="scientific">Agaricicola taiwanensis</name>
    <dbReference type="NCBI Taxonomy" id="591372"/>
    <lineage>
        <taxon>Bacteria</taxon>
        <taxon>Pseudomonadati</taxon>
        <taxon>Pseudomonadota</taxon>
        <taxon>Alphaproteobacteria</taxon>
        <taxon>Rhodobacterales</taxon>
        <taxon>Paracoccaceae</taxon>
        <taxon>Agaricicola</taxon>
    </lineage>
</organism>
<proteinExistence type="predicted"/>
<dbReference type="RefSeq" id="WP_188408611.1">
    <property type="nucleotide sequence ID" value="NZ_BMCP01000001.1"/>
</dbReference>
<evidence type="ECO:0000313" key="2">
    <source>
        <dbReference type="Proteomes" id="UP000602745"/>
    </source>
</evidence>
<dbReference type="Gene3D" id="1.10.10.10">
    <property type="entry name" value="Winged helix-like DNA-binding domain superfamily/Winged helix DNA-binding domain"/>
    <property type="match status" value="1"/>
</dbReference>
<dbReference type="EMBL" id="BMCP01000001">
    <property type="protein sequence ID" value="GGE34878.1"/>
    <property type="molecule type" value="Genomic_DNA"/>
</dbReference>
<keyword evidence="2" id="KW-1185">Reference proteome</keyword>
<evidence type="ECO:0000313" key="1">
    <source>
        <dbReference type="EMBL" id="GGE34878.1"/>
    </source>
</evidence>
<reference evidence="1" key="2">
    <citation type="submission" date="2020-09" db="EMBL/GenBank/DDBJ databases">
        <authorList>
            <person name="Sun Q."/>
            <person name="Sedlacek I."/>
        </authorList>
    </citation>
    <scope>NUCLEOTIDE SEQUENCE</scope>
    <source>
        <strain evidence="1">CCM 7684</strain>
    </source>
</reference>
<name>A0A8J2VNU0_9RHOB</name>
<sequence length="182" mass="20483">MKEPKPLSPERREVWLRNSALHFLAQRISSEENLRRVLTRRAQRRIAGAEEADIRAMVDKVVAFCREQRLIDDVAYAETKAAVAARRGQSRRNLSRMLQVKGVAESIVTDAASVIDDALSAVRFAKRRRLGPWRLRSAEDAVMKDVAAFARGGFSSDLAFRTARMSIEEAEAILYGEALPEE</sequence>
<dbReference type="AlphaFoldDB" id="A0A8J2VNU0"/>
<comment type="caution">
    <text evidence="1">The sequence shown here is derived from an EMBL/GenBank/DDBJ whole genome shotgun (WGS) entry which is preliminary data.</text>
</comment>
<protein>
    <submittedName>
        <fullName evidence="1">Regulatory protein RecX</fullName>
    </submittedName>
</protein>